<proteinExistence type="predicted"/>
<reference evidence="1" key="1">
    <citation type="journal article" date="2015" name="Nature">
        <title>Complex archaea that bridge the gap between prokaryotes and eukaryotes.</title>
        <authorList>
            <person name="Spang A."/>
            <person name="Saw J.H."/>
            <person name="Jorgensen S.L."/>
            <person name="Zaremba-Niedzwiedzka K."/>
            <person name="Martijn J."/>
            <person name="Lind A.E."/>
            <person name="van Eijk R."/>
            <person name="Schleper C."/>
            <person name="Guy L."/>
            <person name="Ettema T.J."/>
        </authorList>
    </citation>
    <scope>NUCLEOTIDE SEQUENCE</scope>
</reference>
<protein>
    <submittedName>
        <fullName evidence="1">Uncharacterized protein</fullName>
    </submittedName>
</protein>
<sequence length="103" mass="11887">MKSKHIPRKVLAEAVKKAGTFVSDLVLEELDYLTTNEHLSDYALSELREKVPTVRFIWEHGFHYSPYIACEHLTADDFIECWSGDVNNPTVRRHKVGNCKVKI</sequence>
<name>A0A0F9MQB0_9ZZZZ</name>
<organism evidence="1">
    <name type="scientific">marine sediment metagenome</name>
    <dbReference type="NCBI Taxonomy" id="412755"/>
    <lineage>
        <taxon>unclassified sequences</taxon>
        <taxon>metagenomes</taxon>
        <taxon>ecological metagenomes</taxon>
    </lineage>
</organism>
<dbReference type="EMBL" id="LAZR01005246">
    <property type="protein sequence ID" value="KKN01562.1"/>
    <property type="molecule type" value="Genomic_DNA"/>
</dbReference>
<accession>A0A0F9MQB0</accession>
<dbReference type="AlphaFoldDB" id="A0A0F9MQB0"/>
<evidence type="ECO:0000313" key="1">
    <source>
        <dbReference type="EMBL" id="KKN01562.1"/>
    </source>
</evidence>
<comment type="caution">
    <text evidence="1">The sequence shown here is derived from an EMBL/GenBank/DDBJ whole genome shotgun (WGS) entry which is preliminary data.</text>
</comment>
<gene>
    <name evidence="1" type="ORF">LCGC14_1126350</name>
</gene>